<proteinExistence type="predicted"/>
<accession>M2ZKK1</accession>
<gene>
    <name evidence="1" type="ORF">H074_12222</name>
</gene>
<dbReference type="AlphaFoldDB" id="M2ZKK1"/>
<comment type="caution">
    <text evidence="1">The sequence shown here is derived from an EMBL/GenBank/DDBJ whole genome shotgun (WGS) entry which is preliminary data.</text>
</comment>
<dbReference type="EMBL" id="AOHO01000047">
    <property type="protein sequence ID" value="EME60894.1"/>
    <property type="molecule type" value="Genomic_DNA"/>
</dbReference>
<organism evidence="1 2">
    <name type="scientific">Amycolatopsis decaplanina DSM 44594</name>
    <dbReference type="NCBI Taxonomy" id="1284240"/>
    <lineage>
        <taxon>Bacteria</taxon>
        <taxon>Bacillati</taxon>
        <taxon>Actinomycetota</taxon>
        <taxon>Actinomycetes</taxon>
        <taxon>Pseudonocardiales</taxon>
        <taxon>Pseudonocardiaceae</taxon>
        <taxon>Amycolatopsis</taxon>
    </lineage>
</organism>
<sequence length="189" mass="20257">MRIGRGGPAGGPVIEIRARSRADWLGERDAATGRLEAAVAEVLDRGRKRNSTGLLDTGDARGRIDEHDLVGLEQLEDRPQPLEHGVVRVPEAGRTARAISRRCSCPSAPQACRASSAQRSFVLMVFLSRGWLRGEVSLPCRMTVNHHGGEQVGGGGKLDATCRVTVEPFVILFDGSTPPGLEDTCTTCC</sequence>
<evidence type="ECO:0000313" key="2">
    <source>
        <dbReference type="Proteomes" id="UP000054226"/>
    </source>
</evidence>
<reference evidence="1 2" key="1">
    <citation type="journal article" date="2013" name="Genome Announc.">
        <title>Draft Genome Sequence of Amycolatopsis decaplanina Strain DSM 44594T.</title>
        <authorList>
            <person name="Kaur N."/>
            <person name="Kumar S."/>
            <person name="Bala M."/>
            <person name="Raghava G.P."/>
            <person name="Mayilraj S."/>
        </authorList>
    </citation>
    <scope>NUCLEOTIDE SEQUENCE [LARGE SCALE GENOMIC DNA]</scope>
    <source>
        <strain evidence="1 2">DSM 44594</strain>
    </source>
</reference>
<evidence type="ECO:0000313" key="1">
    <source>
        <dbReference type="EMBL" id="EME60894.1"/>
    </source>
</evidence>
<protein>
    <submittedName>
        <fullName evidence="1">Uncharacterized protein</fullName>
    </submittedName>
</protein>
<dbReference type="Proteomes" id="UP000054226">
    <property type="component" value="Unassembled WGS sequence"/>
</dbReference>
<keyword evidence="2" id="KW-1185">Reference proteome</keyword>
<name>M2ZKK1_9PSEU</name>